<dbReference type="EMBL" id="CAEZSG010000092">
    <property type="protein sequence ID" value="CAB4539510.1"/>
    <property type="molecule type" value="Genomic_DNA"/>
</dbReference>
<feature type="compositionally biased region" description="Acidic residues" evidence="1">
    <location>
        <begin position="111"/>
        <end position="144"/>
    </location>
</feature>
<dbReference type="Pfam" id="PF11228">
    <property type="entry name" value="DUF3027"/>
    <property type="match status" value="1"/>
</dbReference>
<sequence length="182" mass="19724">MTPKALEQAARAALETITPAGTIGAVLSSEESDGIANIRFGSNLPGYIGWDWVASLAVEGKTTTVLETELLAGDDAIQAPDWVPWADRLREYEESIAAGIEEAIVVVPDDELDDLDDELDDDDDDNDDDDDDDDDFEDDVDSVDLADIVESPFDDTDVLDGFDDAVSEDGSDEDEYVVVEDD</sequence>
<dbReference type="InterPro" id="IPR021391">
    <property type="entry name" value="DUF3027"/>
</dbReference>
<protein>
    <submittedName>
        <fullName evidence="2">Unannotated protein</fullName>
    </submittedName>
</protein>
<name>A0A6J6BK58_9ZZZZ</name>
<organism evidence="2">
    <name type="scientific">freshwater metagenome</name>
    <dbReference type="NCBI Taxonomy" id="449393"/>
    <lineage>
        <taxon>unclassified sequences</taxon>
        <taxon>metagenomes</taxon>
        <taxon>ecological metagenomes</taxon>
    </lineage>
</organism>
<dbReference type="AlphaFoldDB" id="A0A6J6BK58"/>
<gene>
    <name evidence="2" type="ORF">UFOPK1413_00656</name>
</gene>
<accession>A0A6J6BK58</accession>
<reference evidence="2" key="1">
    <citation type="submission" date="2020-05" db="EMBL/GenBank/DDBJ databases">
        <authorList>
            <person name="Chiriac C."/>
            <person name="Salcher M."/>
            <person name="Ghai R."/>
            <person name="Kavagutti S V."/>
        </authorList>
    </citation>
    <scope>NUCLEOTIDE SEQUENCE</scope>
</reference>
<feature type="compositionally biased region" description="Acidic residues" evidence="1">
    <location>
        <begin position="152"/>
        <end position="182"/>
    </location>
</feature>
<evidence type="ECO:0000256" key="1">
    <source>
        <dbReference type="SAM" id="MobiDB-lite"/>
    </source>
</evidence>
<evidence type="ECO:0000313" key="2">
    <source>
        <dbReference type="EMBL" id="CAB4539510.1"/>
    </source>
</evidence>
<proteinExistence type="predicted"/>
<feature type="region of interest" description="Disordered" evidence="1">
    <location>
        <begin position="111"/>
        <end position="182"/>
    </location>
</feature>